<sequence length="239" mass="26763">MQYALERLIETLPQFLGDYTPVPLPTSQLAYKDVTVEDDAALTQDFLWKRVSHFFRPNDIIISETGTSAFGIVQSHFPGKVIGISQVLYGSIGFATGCAAGCSFAAEELDPTRRVILFTGEGSMQLTVQSISDCCRWNLNPYLFVLNNSGYTIEKLIHGPKKDYNNIQPWDYSKVLSCFATNHEYENCRVSSQGQLDSLLSSQKFNTPDKIRMIELMLPAFDAPQNLVEQAKISEKTNV</sequence>
<name>A0ACB5ST60_AMBMO</name>
<accession>A0ACB5ST60</accession>
<dbReference type="EMBL" id="BSXS01000370">
    <property type="protein sequence ID" value="GME72211.1"/>
    <property type="molecule type" value="Genomic_DNA"/>
</dbReference>
<evidence type="ECO:0000313" key="2">
    <source>
        <dbReference type="Proteomes" id="UP001165064"/>
    </source>
</evidence>
<gene>
    <name evidence="1" type="ORF">Amon02_000089600</name>
</gene>
<proteinExistence type="predicted"/>
<keyword evidence="2" id="KW-1185">Reference proteome</keyword>
<evidence type="ECO:0000313" key="1">
    <source>
        <dbReference type="EMBL" id="GME72211.1"/>
    </source>
</evidence>
<dbReference type="Proteomes" id="UP001165064">
    <property type="component" value="Unassembled WGS sequence"/>
</dbReference>
<comment type="caution">
    <text evidence="1">The sequence shown here is derived from an EMBL/GenBank/DDBJ whole genome shotgun (WGS) entry which is preliminary data.</text>
</comment>
<organism evidence="1 2">
    <name type="scientific">Ambrosiozyma monospora</name>
    <name type="common">Yeast</name>
    <name type="synonym">Endomycopsis monosporus</name>
    <dbReference type="NCBI Taxonomy" id="43982"/>
    <lineage>
        <taxon>Eukaryota</taxon>
        <taxon>Fungi</taxon>
        <taxon>Dikarya</taxon>
        <taxon>Ascomycota</taxon>
        <taxon>Saccharomycotina</taxon>
        <taxon>Pichiomycetes</taxon>
        <taxon>Pichiales</taxon>
        <taxon>Pichiaceae</taxon>
        <taxon>Ambrosiozyma</taxon>
    </lineage>
</organism>
<protein>
    <submittedName>
        <fullName evidence="1">Unnamed protein product</fullName>
    </submittedName>
</protein>
<reference evidence="1" key="1">
    <citation type="submission" date="2023-04" db="EMBL/GenBank/DDBJ databases">
        <title>Ambrosiozyma monospora NBRC 10751.</title>
        <authorList>
            <person name="Ichikawa N."/>
            <person name="Sato H."/>
            <person name="Tonouchi N."/>
        </authorList>
    </citation>
    <scope>NUCLEOTIDE SEQUENCE</scope>
    <source>
        <strain evidence="1">NBRC 10751</strain>
    </source>
</reference>